<evidence type="ECO:0000256" key="10">
    <source>
        <dbReference type="ARBA" id="ARBA00023242"/>
    </source>
</evidence>
<keyword evidence="8" id="KW-0970">Cilium biogenesis/degradation</keyword>
<evidence type="ECO:0000256" key="5">
    <source>
        <dbReference type="ARBA" id="ARBA00014184"/>
    </source>
</evidence>
<evidence type="ECO:0000313" key="18">
    <source>
        <dbReference type="Proteomes" id="UP000327044"/>
    </source>
</evidence>
<dbReference type="InterPro" id="IPR002967">
    <property type="entry name" value="Delta_tubulin"/>
</dbReference>
<protein>
    <recommendedName>
        <fullName evidence="5">Tubulin delta chain</fullName>
    </recommendedName>
    <alternativeName>
        <fullName evidence="12">Delta-tubulin</fullName>
    </alternativeName>
</protein>
<evidence type="ECO:0000313" key="17">
    <source>
        <dbReference type="EMBL" id="KAB0800029.1"/>
    </source>
</evidence>
<dbReference type="SUPFAM" id="SSF55307">
    <property type="entry name" value="Tubulin C-terminal domain-like"/>
    <property type="match status" value="1"/>
</dbReference>
<reference evidence="17 18" key="2">
    <citation type="journal article" date="2018" name="Elife">
        <title>Firefly genomes illuminate parallel origins of bioluminescence in beetles.</title>
        <authorList>
            <person name="Fallon T.R."/>
            <person name="Lower S.E."/>
            <person name="Chang C.H."/>
            <person name="Bessho-Uehara M."/>
            <person name="Martin G.J."/>
            <person name="Bewick A.J."/>
            <person name="Behringer M."/>
            <person name="Debat H.J."/>
            <person name="Wong I."/>
            <person name="Day J.C."/>
            <person name="Suvorov A."/>
            <person name="Silva C.J."/>
            <person name="Stanger-Hall K.F."/>
            <person name="Hall D.W."/>
            <person name="Schmitz R.J."/>
            <person name="Nelson D.R."/>
            <person name="Lewis S.M."/>
            <person name="Shigenobu S."/>
            <person name="Bybee S.M."/>
            <person name="Larracuente A.M."/>
            <person name="Oba Y."/>
            <person name="Weng J.K."/>
        </authorList>
    </citation>
    <scope>NUCLEOTIDE SEQUENCE [LARGE SCALE GENOMIC DNA]</scope>
    <source>
        <strain evidence="17">1611_PpyrPB1</strain>
        <tissue evidence="17">Whole body</tissue>
    </source>
</reference>
<evidence type="ECO:0000256" key="14">
    <source>
        <dbReference type="RuleBase" id="RU000352"/>
    </source>
</evidence>
<dbReference type="GO" id="GO:0005525">
    <property type="term" value="F:GTP binding"/>
    <property type="evidence" value="ECO:0007669"/>
    <property type="project" value="UniProtKB-UniRule"/>
</dbReference>
<proteinExistence type="inferred from homology"/>
<keyword evidence="18" id="KW-1185">Reference proteome</keyword>
<comment type="function">
    <text evidence="13">Acts as a positive regulator of hedgehog signaling and regulates ciliary function.</text>
</comment>
<dbReference type="EMBL" id="VVIM01000005">
    <property type="protein sequence ID" value="KAB0800029.1"/>
    <property type="molecule type" value="Genomic_DNA"/>
</dbReference>
<dbReference type="PANTHER" id="PTHR11588">
    <property type="entry name" value="TUBULIN"/>
    <property type="match status" value="1"/>
</dbReference>
<dbReference type="GO" id="GO:0005634">
    <property type="term" value="C:nucleus"/>
    <property type="evidence" value="ECO:0007669"/>
    <property type="project" value="UniProtKB-SubCell"/>
</dbReference>
<evidence type="ECO:0000256" key="11">
    <source>
        <dbReference type="ARBA" id="ARBA00023273"/>
    </source>
</evidence>
<evidence type="ECO:0000256" key="13">
    <source>
        <dbReference type="ARBA" id="ARBA00046149"/>
    </source>
</evidence>
<evidence type="ECO:0000256" key="8">
    <source>
        <dbReference type="ARBA" id="ARBA00022794"/>
    </source>
</evidence>
<evidence type="ECO:0000256" key="3">
    <source>
        <dbReference type="ARBA" id="ARBA00004138"/>
    </source>
</evidence>
<dbReference type="OrthoDB" id="10250004at2759"/>
<keyword evidence="9 14" id="KW-0342">GTP-binding</keyword>
<dbReference type="GO" id="GO:0030030">
    <property type="term" value="P:cell projection organization"/>
    <property type="evidence" value="ECO:0007669"/>
    <property type="project" value="UniProtKB-KW"/>
</dbReference>
<dbReference type="CDD" id="cd02189">
    <property type="entry name" value="delta_zeta_tubulin-like"/>
    <property type="match status" value="1"/>
</dbReference>
<dbReference type="SMART" id="SM00864">
    <property type="entry name" value="Tubulin"/>
    <property type="match status" value="1"/>
</dbReference>
<dbReference type="Proteomes" id="UP000327044">
    <property type="component" value="Unassembled WGS sequence"/>
</dbReference>
<dbReference type="EMBL" id="GEZM01006373">
    <property type="protein sequence ID" value="JAV95776.1"/>
    <property type="molecule type" value="Transcribed_RNA"/>
</dbReference>
<accession>A0A1Y1NI40</accession>
<evidence type="ECO:0000256" key="4">
    <source>
        <dbReference type="ARBA" id="ARBA00009636"/>
    </source>
</evidence>
<dbReference type="GO" id="GO:0005929">
    <property type="term" value="C:cilium"/>
    <property type="evidence" value="ECO:0007669"/>
    <property type="project" value="UniProtKB-SubCell"/>
</dbReference>
<reference evidence="16" key="1">
    <citation type="journal article" date="2016" name="Sci. Rep.">
        <title>Molecular characterization of firefly nuptial gifts: a multi-omics approach sheds light on postcopulatory sexual selection.</title>
        <authorList>
            <person name="Al-Wathiqui N."/>
            <person name="Fallon T.R."/>
            <person name="South A."/>
            <person name="Weng J.K."/>
            <person name="Lewis S.M."/>
        </authorList>
    </citation>
    <scope>NUCLEOTIDE SEQUENCE</scope>
</reference>
<dbReference type="Gene3D" id="3.40.50.1440">
    <property type="entry name" value="Tubulin/FtsZ, GTPase domain"/>
    <property type="match status" value="1"/>
</dbReference>
<reference evidence="17" key="3">
    <citation type="submission" date="2019-08" db="EMBL/GenBank/DDBJ databases">
        <authorList>
            <consortium name="Photinus pyralis genome working group"/>
            <person name="Fallon T.R."/>
            <person name="Sander Lower S.E."/>
            <person name="Weng J.-K."/>
        </authorList>
    </citation>
    <scope>NUCLEOTIDE SEQUENCE</scope>
    <source>
        <strain evidence="17">1611_PpyrPB1</strain>
        <tissue evidence="17">Whole body</tissue>
    </source>
</reference>
<dbReference type="Pfam" id="PF00091">
    <property type="entry name" value="Tubulin"/>
    <property type="match status" value="1"/>
</dbReference>
<gene>
    <name evidence="17" type="ORF">PPYR_07909</name>
</gene>
<dbReference type="InterPro" id="IPR000217">
    <property type="entry name" value="Tubulin"/>
</dbReference>
<evidence type="ECO:0000256" key="1">
    <source>
        <dbReference type="ARBA" id="ARBA00004114"/>
    </source>
</evidence>
<keyword evidence="10" id="KW-0539">Nucleus</keyword>
<keyword evidence="11" id="KW-0966">Cell projection</keyword>
<dbReference type="GO" id="GO:0005874">
    <property type="term" value="C:microtubule"/>
    <property type="evidence" value="ECO:0007669"/>
    <property type="project" value="UniProtKB-KW"/>
</dbReference>
<evidence type="ECO:0000256" key="2">
    <source>
        <dbReference type="ARBA" id="ARBA00004123"/>
    </source>
</evidence>
<organism evidence="16">
    <name type="scientific">Photinus pyralis</name>
    <name type="common">Common eastern firefly</name>
    <name type="synonym">Lampyris pyralis</name>
    <dbReference type="NCBI Taxonomy" id="7054"/>
    <lineage>
        <taxon>Eukaryota</taxon>
        <taxon>Metazoa</taxon>
        <taxon>Ecdysozoa</taxon>
        <taxon>Arthropoda</taxon>
        <taxon>Hexapoda</taxon>
        <taxon>Insecta</taxon>
        <taxon>Pterygota</taxon>
        <taxon>Neoptera</taxon>
        <taxon>Endopterygota</taxon>
        <taxon>Coleoptera</taxon>
        <taxon>Polyphaga</taxon>
        <taxon>Elateriformia</taxon>
        <taxon>Elateroidea</taxon>
        <taxon>Lampyridae</taxon>
        <taxon>Lampyrinae</taxon>
        <taxon>Photinus</taxon>
    </lineage>
</organism>
<feature type="domain" description="Tubulin/FtsZ GTPase" evidence="15">
    <location>
        <begin position="49"/>
        <end position="243"/>
    </location>
</feature>
<evidence type="ECO:0000256" key="6">
    <source>
        <dbReference type="ARBA" id="ARBA00022701"/>
    </source>
</evidence>
<dbReference type="GO" id="GO:0007017">
    <property type="term" value="P:microtubule-based process"/>
    <property type="evidence" value="ECO:0007669"/>
    <property type="project" value="InterPro"/>
</dbReference>
<dbReference type="AlphaFoldDB" id="A0A1Y1NI40"/>
<dbReference type="InParanoid" id="A0A1Y1NI40"/>
<evidence type="ECO:0000256" key="12">
    <source>
        <dbReference type="ARBA" id="ARBA00030594"/>
    </source>
</evidence>
<keyword evidence="7 14" id="KW-0547">Nucleotide-binding</keyword>
<dbReference type="PRINTS" id="PR01161">
    <property type="entry name" value="TUBULIN"/>
</dbReference>
<keyword evidence="6 14" id="KW-0493">Microtubule</keyword>
<comment type="subcellular location">
    <subcellularLocation>
        <location evidence="3">Cell projection</location>
        <location evidence="3">Cilium</location>
    </subcellularLocation>
    <subcellularLocation>
        <location evidence="1">Cytoplasm</location>
        <location evidence="1">Cytoskeleton</location>
        <location evidence="1">Microtubule organizing center</location>
        <location evidence="1">Centrosome</location>
        <location evidence="1">Centriole</location>
    </subcellularLocation>
    <subcellularLocation>
        <location evidence="2">Nucleus</location>
    </subcellularLocation>
</comment>
<dbReference type="PRINTS" id="PR01224">
    <property type="entry name" value="DELTATUBULIN"/>
</dbReference>
<comment type="similarity">
    <text evidence="4 14">Belongs to the tubulin family.</text>
</comment>
<evidence type="ECO:0000256" key="9">
    <source>
        <dbReference type="ARBA" id="ARBA00023134"/>
    </source>
</evidence>
<sequence>MSILTLQFGQCGNQIGKALYEELYSDIKTDVSKTGVGKKANVEYVTESVKKWFTVNKSGALEVRSILIDTESKVVANVTANGHYKFRNVVAKSHGGAANNWAYGYTTKSELLTKDIQDGVRKEIERDGTVLGIMGILGSAGGTGSGVGSRTLEILRDEYPKKLITGVVVLPYKRGEVVTQSYNSLLTLAKLCNVTDGIYLYENDTMHKMCSKLLSVANVTFLNINSLIAQQLAATFQPLQNTSVWDIHKSLTPHPIFKLIQVKSAPHVSKEYLKFEAPTTWSVLINQIRNSIKPDLQDYLGKFNRRMQCTGNALIGRGSTPFTADDLSQIADSALYVGWVPSQYCLSNFYHIRSFKDNKKFVTFLTNNNYACLSLKGVLDDAWTLFGSRAYLHHYQRFNIDEQFFLDSFDAFETLYESYKGL</sequence>
<evidence type="ECO:0000313" key="16">
    <source>
        <dbReference type="EMBL" id="JAV95776.1"/>
    </source>
</evidence>
<dbReference type="InterPro" id="IPR017975">
    <property type="entry name" value="Tubulin_CS"/>
</dbReference>
<name>A0A1Y1NI40_PHOPY</name>
<dbReference type="GO" id="GO:0005200">
    <property type="term" value="F:structural constituent of cytoskeleton"/>
    <property type="evidence" value="ECO:0007669"/>
    <property type="project" value="InterPro"/>
</dbReference>
<dbReference type="InterPro" id="IPR008280">
    <property type="entry name" value="Tub_FtsZ_C"/>
</dbReference>
<evidence type="ECO:0000256" key="7">
    <source>
        <dbReference type="ARBA" id="ARBA00022741"/>
    </source>
</evidence>
<dbReference type="GO" id="GO:0005814">
    <property type="term" value="C:centriole"/>
    <property type="evidence" value="ECO:0007669"/>
    <property type="project" value="UniProtKB-SubCell"/>
</dbReference>
<dbReference type="InterPro" id="IPR036525">
    <property type="entry name" value="Tubulin/FtsZ_GTPase_sf"/>
</dbReference>
<dbReference type="PROSITE" id="PS00227">
    <property type="entry name" value="TUBULIN"/>
    <property type="match status" value="1"/>
</dbReference>
<evidence type="ECO:0000259" key="15">
    <source>
        <dbReference type="SMART" id="SM00864"/>
    </source>
</evidence>
<dbReference type="InterPro" id="IPR003008">
    <property type="entry name" value="Tubulin_FtsZ_GTPase"/>
</dbReference>
<dbReference type="SUPFAM" id="SSF52490">
    <property type="entry name" value="Tubulin nucleotide-binding domain-like"/>
    <property type="match status" value="1"/>
</dbReference>